<dbReference type="PANTHER" id="PTHR43102">
    <property type="entry name" value="SLR1143 PROTEIN"/>
    <property type="match status" value="1"/>
</dbReference>
<proteinExistence type="predicted"/>
<dbReference type="SMART" id="SM00388">
    <property type="entry name" value="HisKA"/>
    <property type="match status" value="1"/>
</dbReference>
<protein>
    <recommendedName>
        <fullName evidence="2">histidine kinase</fullName>
        <ecNumber evidence="2">2.7.13.3</ecNumber>
    </recommendedName>
</protein>
<dbReference type="SUPFAM" id="SSF55874">
    <property type="entry name" value="ATPase domain of HSP90 chaperone/DNA topoisomerase II/histidine kinase"/>
    <property type="match status" value="1"/>
</dbReference>
<sequence>MISPQIPHNEKERLDALLAYKILDSAPEKDFDDIVKLASEICQTPISTITLVDKDRQWFKSKIGLEFSEGARETSFCAHTLNNPKEMLIIPDSLDDDRFYDSPLVTGFPNIRCYVGVPLVDPNGYALGSLCVIDNHPRSLDNFQLLALEKLANQVINLLELRKKNFQLMENHNMLLSKYKDLEQFASIVSHDIKSPLNNIMMLAKMLQETNHDRLDDEGIQMLDYIYKSSEELKKLVDAILEYYKYDNEQVITNENIRLNDFMQYLIDILDTKNEFEFILPEKNHKIQSNKMALGQIFYNLISNSIKYNDKPKGIIYINFSETEDYYAISIKDNGCGIEKDNYDKIFNIFETLGKTDRFATKGTGIGLSTVQKMVQKLNGKIELDSELGLGTEFRIFLKK</sequence>
<dbReference type="AlphaFoldDB" id="A0A495MAS8"/>
<dbReference type="Pfam" id="PF02518">
    <property type="entry name" value="HATPase_c"/>
    <property type="match status" value="1"/>
</dbReference>
<dbReference type="PRINTS" id="PR00344">
    <property type="entry name" value="BCTRLSENSOR"/>
</dbReference>
<evidence type="ECO:0000313" key="5">
    <source>
        <dbReference type="EMBL" id="RKS23097.1"/>
    </source>
</evidence>
<dbReference type="SUPFAM" id="SSF47384">
    <property type="entry name" value="Homodimeric domain of signal transducing histidine kinase"/>
    <property type="match status" value="1"/>
</dbReference>
<dbReference type="RefSeq" id="WP_121376325.1">
    <property type="nucleotide sequence ID" value="NZ_RBLC01000002.1"/>
</dbReference>
<dbReference type="Proteomes" id="UP000277579">
    <property type="component" value="Unassembled WGS sequence"/>
</dbReference>
<dbReference type="InterPro" id="IPR003594">
    <property type="entry name" value="HATPase_dom"/>
</dbReference>
<dbReference type="InterPro" id="IPR036097">
    <property type="entry name" value="HisK_dim/P_sf"/>
</dbReference>
<dbReference type="OrthoDB" id="9811889at2"/>
<organism evidence="5 6">
    <name type="scientific">Flavobacterium endophyticum</name>
    <dbReference type="NCBI Taxonomy" id="1540163"/>
    <lineage>
        <taxon>Bacteria</taxon>
        <taxon>Pseudomonadati</taxon>
        <taxon>Bacteroidota</taxon>
        <taxon>Flavobacteriia</taxon>
        <taxon>Flavobacteriales</taxon>
        <taxon>Flavobacteriaceae</taxon>
        <taxon>Flavobacterium</taxon>
    </lineage>
</organism>
<dbReference type="InterPro" id="IPR003018">
    <property type="entry name" value="GAF"/>
</dbReference>
<dbReference type="SMART" id="SM00387">
    <property type="entry name" value="HATPase_c"/>
    <property type="match status" value="1"/>
</dbReference>
<gene>
    <name evidence="5" type="ORF">CLV94_2000</name>
</gene>
<dbReference type="InterPro" id="IPR036890">
    <property type="entry name" value="HATPase_C_sf"/>
</dbReference>
<evidence type="ECO:0000256" key="2">
    <source>
        <dbReference type="ARBA" id="ARBA00012438"/>
    </source>
</evidence>
<dbReference type="InterPro" id="IPR029016">
    <property type="entry name" value="GAF-like_dom_sf"/>
</dbReference>
<keyword evidence="3" id="KW-0597">Phosphoprotein</keyword>
<dbReference type="PROSITE" id="PS50109">
    <property type="entry name" value="HIS_KIN"/>
    <property type="match status" value="1"/>
</dbReference>
<feature type="domain" description="Histidine kinase" evidence="4">
    <location>
        <begin position="188"/>
        <end position="400"/>
    </location>
</feature>
<dbReference type="GO" id="GO:0000155">
    <property type="term" value="F:phosphorelay sensor kinase activity"/>
    <property type="evidence" value="ECO:0007669"/>
    <property type="project" value="InterPro"/>
</dbReference>
<dbReference type="SMART" id="SM00065">
    <property type="entry name" value="GAF"/>
    <property type="match status" value="1"/>
</dbReference>
<evidence type="ECO:0000259" key="4">
    <source>
        <dbReference type="PROSITE" id="PS50109"/>
    </source>
</evidence>
<accession>A0A495MAS8</accession>
<dbReference type="EC" id="2.7.13.3" evidence="2"/>
<comment type="caution">
    <text evidence="5">The sequence shown here is derived from an EMBL/GenBank/DDBJ whole genome shotgun (WGS) entry which is preliminary data.</text>
</comment>
<reference evidence="5 6" key="1">
    <citation type="submission" date="2018-10" db="EMBL/GenBank/DDBJ databases">
        <title>Genomic Encyclopedia of Archaeal and Bacterial Type Strains, Phase II (KMG-II): from individual species to whole genera.</title>
        <authorList>
            <person name="Goeker M."/>
        </authorList>
    </citation>
    <scope>NUCLEOTIDE SEQUENCE [LARGE SCALE GENOMIC DNA]</scope>
    <source>
        <strain evidence="5 6">DSM 29537</strain>
    </source>
</reference>
<dbReference type="SUPFAM" id="SSF55781">
    <property type="entry name" value="GAF domain-like"/>
    <property type="match status" value="1"/>
</dbReference>
<dbReference type="Gene3D" id="3.30.565.10">
    <property type="entry name" value="Histidine kinase-like ATPase, C-terminal domain"/>
    <property type="match status" value="1"/>
</dbReference>
<dbReference type="InterPro" id="IPR003661">
    <property type="entry name" value="HisK_dim/P_dom"/>
</dbReference>
<dbReference type="Pfam" id="PF00512">
    <property type="entry name" value="HisKA"/>
    <property type="match status" value="1"/>
</dbReference>
<dbReference type="Gene3D" id="3.30.450.40">
    <property type="match status" value="1"/>
</dbReference>
<keyword evidence="6" id="KW-1185">Reference proteome</keyword>
<dbReference type="InterPro" id="IPR005467">
    <property type="entry name" value="His_kinase_dom"/>
</dbReference>
<dbReference type="EMBL" id="RBLC01000002">
    <property type="protein sequence ID" value="RKS23097.1"/>
    <property type="molecule type" value="Genomic_DNA"/>
</dbReference>
<name>A0A495MAS8_9FLAO</name>
<dbReference type="PANTHER" id="PTHR43102:SF2">
    <property type="entry name" value="GAF DOMAIN-CONTAINING PROTEIN"/>
    <property type="match status" value="1"/>
</dbReference>
<dbReference type="InterPro" id="IPR004358">
    <property type="entry name" value="Sig_transdc_His_kin-like_C"/>
</dbReference>
<evidence type="ECO:0000256" key="3">
    <source>
        <dbReference type="ARBA" id="ARBA00022553"/>
    </source>
</evidence>
<comment type="catalytic activity">
    <reaction evidence="1">
        <text>ATP + protein L-histidine = ADP + protein N-phospho-L-histidine.</text>
        <dbReference type="EC" id="2.7.13.3"/>
    </reaction>
</comment>
<evidence type="ECO:0000313" key="6">
    <source>
        <dbReference type="Proteomes" id="UP000277579"/>
    </source>
</evidence>
<dbReference type="Pfam" id="PF01590">
    <property type="entry name" value="GAF"/>
    <property type="match status" value="1"/>
</dbReference>
<evidence type="ECO:0000256" key="1">
    <source>
        <dbReference type="ARBA" id="ARBA00000085"/>
    </source>
</evidence>
<dbReference type="CDD" id="cd00082">
    <property type="entry name" value="HisKA"/>
    <property type="match status" value="1"/>
</dbReference>
<dbReference type="Gene3D" id="1.10.287.130">
    <property type="match status" value="1"/>
</dbReference>